<gene>
    <name evidence="1" type="ORF">ABGN05_00045</name>
</gene>
<evidence type="ECO:0000313" key="2">
    <source>
        <dbReference type="Proteomes" id="UP001556692"/>
    </source>
</evidence>
<proteinExistence type="predicted"/>
<keyword evidence="2" id="KW-1185">Reference proteome</keyword>
<dbReference type="RefSeq" id="WP_367951955.1">
    <property type="nucleotide sequence ID" value="NZ_JBDPGJ010000001.1"/>
</dbReference>
<protein>
    <submittedName>
        <fullName evidence="1">Uncharacterized protein</fullName>
    </submittedName>
</protein>
<reference evidence="1 2" key="1">
    <citation type="submission" date="2024-05" db="EMBL/GenBank/DDBJ databases">
        <authorList>
            <person name="Jiang F."/>
        </authorList>
    </citation>
    <scope>NUCLEOTIDE SEQUENCE [LARGE SCALE GENOMIC DNA]</scope>
    <source>
        <strain evidence="1 2">LZ166</strain>
    </source>
</reference>
<dbReference type="EMBL" id="JBDPGJ010000001">
    <property type="protein sequence ID" value="MEX0404047.1"/>
    <property type="molecule type" value="Genomic_DNA"/>
</dbReference>
<dbReference type="Proteomes" id="UP001556692">
    <property type="component" value="Unassembled WGS sequence"/>
</dbReference>
<evidence type="ECO:0000313" key="1">
    <source>
        <dbReference type="EMBL" id="MEX0404047.1"/>
    </source>
</evidence>
<comment type="caution">
    <text evidence="1">The sequence shown here is derived from an EMBL/GenBank/DDBJ whole genome shotgun (WGS) entry which is preliminary data.</text>
</comment>
<accession>A0ABV3SBB6</accession>
<name>A0ABV3SBB6_9HYPH</name>
<organism evidence="1 2">
    <name type="scientific">Aquibium pacificus</name>
    <dbReference type="NCBI Taxonomy" id="3153579"/>
    <lineage>
        <taxon>Bacteria</taxon>
        <taxon>Pseudomonadati</taxon>
        <taxon>Pseudomonadota</taxon>
        <taxon>Alphaproteobacteria</taxon>
        <taxon>Hyphomicrobiales</taxon>
        <taxon>Phyllobacteriaceae</taxon>
        <taxon>Aquibium</taxon>
    </lineage>
</organism>
<sequence>MRDLASNISAIAALAPAVQSAAINGAAIDTQGFGSVAFILNTGAIAGDGDFGAKVQESDTDVSGDFTDADAAVVDSTADATLEAASTYKLGYRGHKRFVRLAITKAGGTSIAAGAVAILGNAASRPVA</sequence>